<dbReference type="InterPro" id="IPR051260">
    <property type="entry name" value="Diverse_substr_monoxygenases"/>
</dbReference>
<dbReference type="SUPFAM" id="SSF51679">
    <property type="entry name" value="Bacterial luciferase-like"/>
    <property type="match status" value="1"/>
</dbReference>
<keyword evidence="7" id="KW-1185">Reference proteome</keyword>
<dbReference type="InterPro" id="IPR036661">
    <property type="entry name" value="Luciferase-like_sf"/>
</dbReference>
<keyword evidence="1" id="KW-0285">Flavoprotein</keyword>
<keyword evidence="4" id="KW-0503">Monooxygenase</keyword>
<organism evidence="6 7">
    <name type="scientific">Streptomyces lannensis</name>
    <dbReference type="NCBI Taxonomy" id="766498"/>
    <lineage>
        <taxon>Bacteria</taxon>
        <taxon>Bacillati</taxon>
        <taxon>Actinomycetota</taxon>
        <taxon>Actinomycetes</taxon>
        <taxon>Kitasatosporales</taxon>
        <taxon>Streptomycetaceae</taxon>
        <taxon>Streptomyces</taxon>
    </lineage>
</organism>
<evidence type="ECO:0000256" key="3">
    <source>
        <dbReference type="ARBA" id="ARBA00023002"/>
    </source>
</evidence>
<reference evidence="7" key="1">
    <citation type="journal article" date="2019" name="Int. J. Syst. Evol. Microbiol.">
        <title>The Global Catalogue of Microorganisms (GCM) 10K type strain sequencing project: providing services to taxonomists for standard genome sequencing and annotation.</title>
        <authorList>
            <consortium name="The Broad Institute Genomics Platform"/>
            <consortium name="The Broad Institute Genome Sequencing Center for Infectious Disease"/>
            <person name="Wu L."/>
            <person name="Ma J."/>
        </authorList>
    </citation>
    <scope>NUCLEOTIDE SEQUENCE [LARGE SCALE GENOMIC DNA]</scope>
    <source>
        <strain evidence="7">JCM 16578</strain>
    </source>
</reference>
<dbReference type="Gene3D" id="3.20.20.30">
    <property type="entry name" value="Luciferase-like domain"/>
    <property type="match status" value="1"/>
</dbReference>
<protein>
    <submittedName>
        <fullName evidence="6">Uncharacterized protein</fullName>
    </submittedName>
</protein>
<dbReference type="PANTHER" id="PTHR30011:SF16">
    <property type="entry name" value="C2H2 FINGER DOMAIN TRANSCRIPTION FACTOR (EUROFUNG)-RELATED"/>
    <property type="match status" value="1"/>
</dbReference>
<feature type="compositionally biased region" description="Basic and acidic residues" evidence="5">
    <location>
        <begin position="98"/>
        <end position="111"/>
    </location>
</feature>
<evidence type="ECO:0000313" key="7">
    <source>
        <dbReference type="Proteomes" id="UP001501563"/>
    </source>
</evidence>
<dbReference type="PANTHER" id="PTHR30011">
    <property type="entry name" value="ALKANESULFONATE MONOOXYGENASE-RELATED"/>
    <property type="match status" value="1"/>
</dbReference>
<dbReference type="Proteomes" id="UP001501563">
    <property type="component" value="Unassembled WGS sequence"/>
</dbReference>
<evidence type="ECO:0000313" key="6">
    <source>
        <dbReference type="EMBL" id="GAA3879306.1"/>
    </source>
</evidence>
<evidence type="ECO:0000256" key="4">
    <source>
        <dbReference type="ARBA" id="ARBA00023033"/>
    </source>
</evidence>
<sequence length="111" mass="12353">MVAEWRAKAQAHGWSLRETVIALGPQRGHVGTPSGLADKFAHFVRHGAIDGFNVTPYLIPDGLDDIVDLLVPELQERGIYRTEYPGTTLRENLGLREPLTHRSAQDRRQAG</sequence>
<evidence type="ECO:0000256" key="5">
    <source>
        <dbReference type="SAM" id="MobiDB-lite"/>
    </source>
</evidence>
<keyword evidence="3" id="KW-0560">Oxidoreductase</keyword>
<proteinExistence type="predicted"/>
<name>A0ABP7KM67_9ACTN</name>
<comment type="caution">
    <text evidence="6">The sequence shown here is derived from an EMBL/GenBank/DDBJ whole genome shotgun (WGS) entry which is preliminary data.</text>
</comment>
<feature type="region of interest" description="Disordered" evidence="5">
    <location>
        <begin position="91"/>
        <end position="111"/>
    </location>
</feature>
<keyword evidence="2" id="KW-0288">FMN</keyword>
<evidence type="ECO:0000256" key="1">
    <source>
        <dbReference type="ARBA" id="ARBA00022630"/>
    </source>
</evidence>
<evidence type="ECO:0000256" key="2">
    <source>
        <dbReference type="ARBA" id="ARBA00022643"/>
    </source>
</evidence>
<accession>A0ABP7KM67</accession>
<gene>
    <name evidence="6" type="ORF">GCM10022207_52430</name>
</gene>
<dbReference type="EMBL" id="BAAAZA010000015">
    <property type="protein sequence ID" value="GAA3879306.1"/>
    <property type="molecule type" value="Genomic_DNA"/>
</dbReference>